<proteinExistence type="predicted"/>
<dbReference type="Proteomes" id="UP000294723">
    <property type="component" value="Unassembled WGS sequence"/>
</dbReference>
<protein>
    <recommendedName>
        <fullName evidence="4">Proteins of 100 residues with WXG</fullName>
    </recommendedName>
</protein>
<name>A0A4R5C4Z9_9PSEU</name>
<gene>
    <name evidence="2" type="ORF">E1202_04495</name>
</gene>
<dbReference type="InterPro" id="IPR036689">
    <property type="entry name" value="ESAT-6-like_sf"/>
</dbReference>
<evidence type="ECO:0000256" key="1">
    <source>
        <dbReference type="SAM" id="MobiDB-lite"/>
    </source>
</evidence>
<dbReference type="EMBL" id="SMLA01000004">
    <property type="protein sequence ID" value="TDD91994.1"/>
    <property type="molecule type" value="Genomic_DNA"/>
</dbReference>
<accession>A0A4R5C4Z9</accession>
<organism evidence="2 3">
    <name type="scientific">Saccharopolyspora karakumensis</name>
    <dbReference type="NCBI Taxonomy" id="2530386"/>
    <lineage>
        <taxon>Bacteria</taxon>
        <taxon>Bacillati</taxon>
        <taxon>Actinomycetota</taxon>
        <taxon>Actinomycetes</taxon>
        <taxon>Pseudonocardiales</taxon>
        <taxon>Pseudonocardiaceae</taxon>
        <taxon>Saccharopolyspora</taxon>
    </lineage>
</organism>
<sequence>MEELDTEIKGDPESFTATCQWLRETSSNIEQAEQSYLKARGSSEGGWGGEAGDAFREIAFQGARMAGDTVQTISEVCSAMEIHADGLRTATAQMQQARDAATEGGLTITGFKIQPPGDAPAAPAPLPAGKQASPQQTQDHAAAVAAQAAYKRKVEAYNEAAGLVAKAKKTETDSQNAIVRSIAGVVEPVKLSLTLGDVSTGLAGAVTANASKWKTVAANVKSPELPAKLAQNTTMSAAGRFRAAEIAAERSTAKATALANAYPTRIASALDKLPDWAKYGLDAKIIPNGGATPTSPILKGATKLGRTLPYTGLLFTAAGVGYDIQQGKDPTQAVVSGGASFVAGAASGAAIGAAFGGPIGVVGGAIIGIGVGIAVDEGWNLFD</sequence>
<dbReference type="SUPFAM" id="SSF140453">
    <property type="entry name" value="EsxAB dimer-like"/>
    <property type="match status" value="1"/>
</dbReference>
<evidence type="ECO:0000313" key="2">
    <source>
        <dbReference type="EMBL" id="TDD91994.1"/>
    </source>
</evidence>
<dbReference type="RefSeq" id="WP_132681269.1">
    <property type="nucleotide sequence ID" value="NZ_SMLA01000004.1"/>
</dbReference>
<keyword evidence="3" id="KW-1185">Reference proteome</keyword>
<reference evidence="2 3" key="1">
    <citation type="submission" date="2019-03" db="EMBL/GenBank/DDBJ databases">
        <title>Draft genome sequences of novel Actinobacteria.</title>
        <authorList>
            <person name="Sahin N."/>
            <person name="Ay H."/>
            <person name="Saygin H."/>
        </authorList>
    </citation>
    <scope>NUCLEOTIDE SEQUENCE [LARGE SCALE GENOMIC DNA]</scope>
    <source>
        <strain evidence="2 3">5K548</strain>
    </source>
</reference>
<evidence type="ECO:0008006" key="4">
    <source>
        <dbReference type="Google" id="ProtNLM"/>
    </source>
</evidence>
<comment type="caution">
    <text evidence="2">The sequence shown here is derived from an EMBL/GenBank/DDBJ whole genome shotgun (WGS) entry which is preliminary data.</text>
</comment>
<dbReference type="AlphaFoldDB" id="A0A4R5C4Z9"/>
<evidence type="ECO:0000313" key="3">
    <source>
        <dbReference type="Proteomes" id="UP000294723"/>
    </source>
</evidence>
<feature type="region of interest" description="Disordered" evidence="1">
    <location>
        <begin position="115"/>
        <end position="138"/>
    </location>
</feature>
<dbReference type="Gene3D" id="1.10.287.1060">
    <property type="entry name" value="ESAT-6-like"/>
    <property type="match status" value="1"/>
</dbReference>